<name>A0A645GIA9_9ZZZZ</name>
<protein>
    <submittedName>
        <fullName evidence="1">Uncharacterized protein</fullName>
    </submittedName>
</protein>
<organism evidence="1">
    <name type="scientific">bioreactor metagenome</name>
    <dbReference type="NCBI Taxonomy" id="1076179"/>
    <lineage>
        <taxon>unclassified sequences</taxon>
        <taxon>metagenomes</taxon>
        <taxon>ecological metagenomes</taxon>
    </lineage>
</organism>
<dbReference type="EMBL" id="VSSQ01076247">
    <property type="protein sequence ID" value="MPN26658.1"/>
    <property type="molecule type" value="Genomic_DNA"/>
</dbReference>
<dbReference type="AlphaFoldDB" id="A0A645GIA9"/>
<gene>
    <name evidence="1" type="ORF">SDC9_174083</name>
</gene>
<reference evidence="1" key="1">
    <citation type="submission" date="2019-08" db="EMBL/GenBank/DDBJ databases">
        <authorList>
            <person name="Kucharzyk K."/>
            <person name="Murdoch R.W."/>
            <person name="Higgins S."/>
            <person name="Loffler F."/>
        </authorList>
    </citation>
    <scope>NUCLEOTIDE SEQUENCE</scope>
</reference>
<evidence type="ECO:0000313" key="1">
    <source>
        <dbReference type="EMBL" id="MPN26658.1"/>
    </source>
</evidence>
<sequence>MAFSAPVERTRSSGSISMLNAAYSMPSPLRCPLTFAASSLADSFLSARTSMARREVSRRRACALFSSSSSFLWLSLSHSSSCPASFAYAISAAALCMLRVRFILRSMPSFFSMRSFASSVSSAEIPPRQASAMRFESSCAPLRVFSMALCQRLSSPAA</sequence>
<comment type="caution">
    <text evidence="1">The sequence shown here is derived from an EMBL/GenBank/DDBJ whole genome shotgun (WGS) entry which is preliminary data.</text>
</comment>
<accession>A0A645GIA9</accession>
<proteinExistence type="predicted"/>